<protein>
    <submittedName>
        <fullName evidence="2">Uncharacterized protein</fullName>
    </submittedName>
</protein>
<evidence type="ECO:0000313" key="3">
    <source>
        <dbReference type="Proteomes" id="UP000186019"/>
    </source>
</evidence>
<proteinExistence type="predicted"/>
<name>A0A1N7FLE9_9RHOB</name>
<organism evidence="2 3">
    <name type="scientific">Roseovarius nanhaiticus</name>
    <dbReference type="NCBI Taxonomy" id="573024"/>
    <lineage>
        <taxon>Bacteria</taxon>
        <taxon>Pseudomonadati</taxon>
        <taxon>Pseudomonadota</taxon>
        <taxon>Alphaproteobacteria</taxon>
        <taxon>Rhodobacterales</taxon>
        <taxon>Roseobacteraceae</taxon>
        <taxon>Roseovarius</taxon>
    </lineage>
</organism>
<keyword evidence="1" id="KW-0732">Signal</keyword>
<keyword evidence="3" id="KW-1185">Reference proteome</keyword>
<evidence type="ECO:0000313" key="2">
    <source>
        <dbReference type="EMBL" id="SIS01097.1"/>
    </source>
</evidence>
<feature type="chain" id="PRO_5009941717" evidence="1">
    <location>
        <begin position="19"/>
        <end position="136"/>
    </location>
</feature>
<reference evidence="2 3" key="1">
    <citation type="submission" date="2017-01" db="EMBL/GenBank/DDBJ databases">
        <authorList>
            <person name="Mah S.A."/>
            <person name="Swanson W.J."/>
            <person name="Moy G.W."/>
            <person name="Vacquier V.D."/>
        </authorList>
    </citation>
    <scope>NUCLEOTIDE SEQUENCE [LARGE SCALE GENOMIC DNA]</scope>
    <source>
        <strain evidence="2 3">DSM 29590</strain>
    </source>
</reference>
<gene>
    <name evidence="2" type="ORF">SAMN05421666_1146</name>
</gene>
<dbReference type="EMBL" id="FTNV01000001">
    <property type="protein sequence ID" value="SIS01097.1"/>
    <property type="molecule type" value="Genomic_DNA"/>
</dbReference>
<dbReference type="RefSeq" id="WP_076531744.1">
    <property type="nucleotide sequence ID" value="NZ_FOAC01000001.1"/>
</dbReference>
<dbReference type="Proteomes" id="UP000186019">
    <property type="component" value="Unassembled WGS sequence"/>
</dbReference>
<dbReference type="AlphaFoldDB" id="A0A1N7FLE9"/>
<sequence>MKLLTTLILIASAGPVYADTVTPLLSASSARTDRYGCTVRQRPDGLTYSGFRDAWRNTAADDLYSLRRHQAALEAGSCACDALWPDWSSIEEEFDALDFADPQATDSLHLTWANAEYFPVISNLRAALREQCQEAD</sequence>
<dbReference type="STRING" id="573024.SAMN05216208_0990"/>
<feature type="signal peptide" evidence="1">
    <location>
        <begin position="1"/>
        <end position="18"/>
    </location>
</feature>
<accession>A0A1N7FLE9</accession>
<evidence type="ECO:0000256" key="1">
    <source>
        <dbReference type="SAM" id="SignalP"/>
    </source>
</evidence>